<comment type="caution">
    <text evidence="3">The sequence shown here is derived from an EMBL/GenBank/DDBJ whole genome shotgun (WGS) entry which is preliminary data.</text>
</comment>
<feature type="compositionally biased region" description="Low complexity" evidence="1">
    <location>
        <begin position="19"/>
        <end position="37"/>
    </location>
</feature>
<evidence type="ECO:0000313" key="4">
    <source>
        <dbReference type="Proteomes" id="UP000247498"/>
    </source>
</evidence>
<accession>A0A2V0P5Q5</accession>
<dbReference type="OrthoDB" id="548035at2759"/>
<keyword evidence="2" id="KW-0472">Membrane</keyword>
<proteinExistence type="predicted"/>
<sequence length="572" mass="56786">MSVPLGQRGLRRPHEARQRAPAAARPRPTRRAGAGRAAAAAADGGAAAAADALLAPAYALAGRPGAPRLVGRRLQLNPFSGAADAVAARAAEADLRFAAVVDRRRWAPAAIAAAAAALGLGLCDPLRLLLAGLPQPLQSLLWRAAGVEVEGPLWAAAAAAAALPAAAYAARSWLVAQTALASAAAEAVPRLKALQGRPRAARAARVAAASRGLSWTIVALRAALLCVAAAGAASAAGSAAPQVATVAAAAAAAVGATVLAYLPQVLSAVGALAPEQQQQQQRRRRHAGAGAGAASFALEASWLLSAAAAAAAGSALALWPALAAASAALAAGSLLGLHRAVLLPRLAAVSAAAGDEALVQVRIRLDTARAPFDDTRDTLRSGLRVRVGRPAPGGGEGGGKGGGGEGVGGSAGVSRSGSSSALDALARSVGGALGPRALDAAAAMPGAHWRPLAPLIEAALPGALLGETVSIPFTNGAPAAPDAGGAEAGAPLYRSRALVWWQPLEDVTAKFGGRVPEAGEAFLYPVNPEGAWLWTAVRAVGTDHVELDANMGTEGQRLVMEAEVVEIVRGGR</sequence>
<organism evidence="3 4">
    <name type="scientific">Raphidocelis subcapitata</name>
    <dbReference type="NCBI Taxonomy" id="307507"/>
    <lineage>
        <taxon>Eukaryota</taxon>
        <taxon>Viridiplantae</taxon>
        <taxon>Chlorophyta</taxon>
        <taxon>core chlorophytes</taxon>
        <taxon>Chlorophyceae</taxon>
        <taxon>CS clade</taxon>
        <taxon>Sphaeropleales</taxon>
        <taxon>Selenastraceae</taxon>
        <taxon>Raphidocelis</taxon>
    </lineage>
</organism>
<reference evidence="3 4" key="1">
    <citation type="journal article" date="2018" name="Sci. Rep.">
        <title>Raphidocelis subcapitata (=Pseudokirchneriella subcapitata) provides an insight into genome evolution and environmental adaptations in the Sphaeropleales.</title>
        <authorList>
            <person name="Suzuki S."/>
            <person name="Yamaguchi H."/>
            <person name="Nakajima N."/>
            <person name="Kawachi M."/>
        </authorList>
    </citation>
    <scope>NUCLEOTIDE SEQUENCE [LARGE SCALE GENOMIC DNA]</scope>
    <source>
        <strain evidence="3 4">NIES-35</strain>
    </source>
</reference>
<gene>
    <name evidence="3" type="ORF">Rsub_06532</name>
</gene>
<feature type="transmembrane region" description="Helical" evidence="2">
    <location>
        <begin position="106"/>
        <end position="133"/>
    </location>
</feature>
<feature type="transmembrane region" description="Helical" evidence="2">
    <location>
        <begin position="243"/>
        <end position="266"/>
    </location>
</feature>
<evidence type="ECO:0000256" key="1">
    <source>
        <dbReference type="SAM" id="MobiDB-lite"/>
    </source>
</evidence>
<feature type="region of interest" description="Disordered" evidence="1">
    <location>
        <begin position="385"/>
        <end position="415"/>
    </location>
</feature>
<keyword evidence="4" id="KW-1185">Reference proteome</keyword>
<keyword evidence="2" id="KW-0812">Transmembrane</keyword>
<feature type="transmembrane region" description="Helical" evidence="2">
    <location>
        <begin position="153"/>
        <end position="170"/>
    </location>
</feature>
<dbReference type="InParanoid" id="A0A2V0P5Q5"/>
<feature type="transmembrane region" description="Helical" evidence="2">
    <location>
        <begin position="212"/>
        <end position="237"/>
    </location>
</feature>
<protein>
    <submittedName>
        <fullName evidence="3">Uncharacterized protein</fullName>
    </submittedName>
</protein>
<dbReference type="Proteomes" id="UP000247498">
    <property type="component" value="Unassembled WGS sequence"/>
</dbReference>
<feature type="transmembrane region" description="Helical" evidence="2">
    <location>
        <begin position="287"/>
        <end position="311"/>
    </location>
</feature>
<feature type="compositionally biased region" description="Gly residues" evidence="1">
    <location>
        <begin position="391"/>
        <end position="411"/>
    </location>
</feature>
<evidence type="ECO:0000313" key="3">
    <source>
        <dbReference type="EMBL" id="GBF94262.1"/>
    </source>
</evidence>
<feature type="transmembrane region" description="Helical" evidence="2">
    <location>
        <begin position="317"/>
        <end position="337"/>
    </location>
</feature>
<keyword evidence="2" id="KW-1133">Transmembrane helix</keyword>
<dbReference type="AlphaFoldDB" id="A0A2V0P5Q5"/>
<name>A0A2V0P5Q5_9CHLO</name>
<feature type="region of interest" description="Disordered" evidence="1">
    <location>
        <begin position="1"/>
        <end position="37"/>
    </location>
</feature>
<dbReference type="EMBL" id="BDRX01000049">
    <property type="protein sequence ID" value="GBF94262.1"/>
    <property type="molecule type" value="Genomic_DNA"/>
</dbReference>
<evidence type="ECO:0000256" key="2">
    <source>
        <dbReference type="SAM" id="Phobius"/>
    </source>
</evidence>